<dbReference type="SUPFAM" id="SSF110857">
    <property type="entry name" value="Gamma-glutamyl cyclotransferase-like"/>
    <property type="match status" value="1"/>
</dbReference>
<evidence type="ECO:0000259" key="1">
    <source>
        <dbReference type="Pfam" id="PF06094"/>
    </source>
</evidence>
<dbReference type="Pfam" id="PF06094">
    <property type="entry name" value="GGACT"/>
    <property type="match status" value="1"/>
</dbReference>
<dbReference type="InterPro" id="IPR009288">
    <property type="entry name" value="AIG2-like_dom"/>
</dbReference>
<dbReference type="CDD" id="cd06661">
    <property type="entry name" value="GGCT_like"/>
    <property type="match status" value="1"/>
</dbReference>
<dbReference type="GO" id="GO:0016740">
    <property type="term" value="F:transferase activity"/>
    <property type="evidence" value="ECO:0007669"/>
    <property type="project" value="UniProtKB-KW"/>
</dbReference>
<accession>A0A261SHS1</accession>
<protein>
    <submittedName>
        <fullName evidence="2">Gamma-glutamylcyclotransferase</fullName>
    </submittedName>
</protein>
<comment type="caution">
    <text evidence="2">The sequence shown here is derived from an EMBL/GenBank/DDBJ whole genome shotgun (WGS) entry which is preliminary data.</text>
</comment>
<proteinExistence type="predicted"/>
<dbReference type="AlphaFoldDB" id="A0A261SHS1"/>
<dbReference type="Proteomes" id="UP000217005">
    <property type="component" value="Unassembled WGS sequence"/>
</dbReference>
<gene>
    <name evidence="2" type="ORF">CEG14_16280</name>
</gene>
<dbReference type="EMBL" id="NEVL01000003">
    <property type="protein sequence ID" value="OZI36537.1"/>
    <property type="molecule type" value="Genomic_DNA"/>
</dbReference>
<dbReference type="InterPro" id="IPR013024">
    <property type="entry name" value="GGCT-like"/>
</dbReference>
<reference evidence="2 3" key="1">
    <citation type="submission" date="2017-05" db="EMBL/GenBank/DDBJ databases">
        <title>Complete and WGS of Bordetella genogroups.</title>
        <authorList>
            <person name="Spilker T."/>
            <person name="LiPuma J."/>
        </authorList>
    </citation>
    <scope>NUCLEOTIDE SEQUENCE [LARGE SCALE GENOMIC DNA]</scope>
    <source>
        <strain evidence="2 3">AU17610</strain>
    </source>
</reference>
<sequence length="140" mass="15089">MPLLVFVYGTLRQGESNDIAQAAARHGLPAPVRVGLARAPGVLVDYGDWPGLLPDAGPPRVLGEVYRIDAALAPVLDAIEEIDDPTTSPFVRDEVDVRLEDGGATLRCLYYPIRPDGPGAPVATGADDWCAYRLSRRKRP</sequence>
<dbReference type="Gene3D" id="3.10.490.10">
    <property type="entry name" value="Gamma-glutamyl cyclotransferase-like"/>
    <property type="match status" value="1"/>
</dbReference>
<keyword evidence="2" id="KW-0808">Transferase</keyword>
<evidence type="ECO:0000313" key="2">
    <source>
        <dbReference type="EMBL" id="OZI36537.1"/>
    </source>
</evidence>
<evidence type="ECO:0000313" key="3">
    <source>
        <dbReference type="Proteomes" id="UP000217005"/>
    </source>
</evidence>
<dbReference type="RefSeq" id="WP_094827341.1">
    <property type="nucleotide sequence ID" value="NZ_NEVL01000003.1"/>
</dbReference>
<organism evidence="2 3">
    <name type="scientific">Bordetella genomosp. 1</name>
    <dbReference type="NCBI Taxonomy" id="1395607"/>
    <lineage>
        <taxon>Bacteria</taxon>
        <taxon>Pseudomonadati</taxon>
        <taxon>Pseudomonadota</taxon>
        <taxon>Betaproteobacteria</taxon>
        <taxon>Burkholderiales</taxon>
        <taxon>Alcaligenaceae</taxon>
        <taxon>Bordetella</taxon>
    </lineage>
</organism>
<dbReference type="OrthoDB" id="8538589at2"/>
<dbReference type="InterPro" id="IPR036568">
    <property type="entry name" value="GGCT-like_sf"/>
</dbReference>
<name>A0A261SHS1_9BORD</name>
<feature type="domain" description="Gamma-glutamylcyclotransferase AIG2-like" evidence="1">
    <location>
        <begin position="5"/>
        <end position="130"/>
    </location>
</feature>